<keyword evidence="2" id="KW-1185">Reference proteome</keyword>
<dbReference type="AlphaFoldDB" id="A0A0L6VDQ6"/>
<accession>A0A0L6VDQ6</accession>
<evidence type="ECO:0000313" key="2">
    <source>
        <dbReference type="Proteomes" id="UP000037035"/>
    </source>
</evidence>
<reference evidence="1 2" key="1">
    <citation type="submission" date="2015-08" db="EMBL/GenBank/DDBJ databases">
        <title>Next Generation Sequencing and Analysis of the Genome of Puccinia sorghi L Schw, the Causal Agent of Maize Common Rust.</title>
        <authorList>
            <person name="Rochi L."/>
            <person name="Burguener G."/>
            <person name="Darino M."/>
            <person name="Turjanski A."/>
            <person name="Kreff E."/>
            <person name="Dieguez M.J."/>
            <person name="Sacco F."/>
        </authorList>
    </citation>
    <scope>NUCLEOTIDE SEQUENCE [LARGE SCALE GENOMIC DNA]</scope>
    <source>
        <strain evidence="1 2">RO10H11247</strain>
    </source>
</reference>
<gene>
    <name evidence="1" type="ORF">VP01_1962g1</name>
</gene>
<name>A0A0L6VDQ6_9BASI</name>
<comment type="caution">
    <text evidence="1">The sequence shown here is derived from an EMBL/GenBank/DDBJ whole genome shotgun (WGS) entry which is preliminary data.</text>
</comment>
<dbReference type="EMBL" id="LAVV01006795">
    <property type="protein sequence ID" value="KNZ58265.1"/>
    <property type="molecule type" value="Genomic_DNA"/>
</dbReference>
<dbReference type="Proteomes" id="UP000037035">
    <property type="component" value="Unassembled WGS sequence"/>
</dbReference>
<organism evidence="1 2">
    <name type="scientific">Puccinia sorghi</name>
    <dbReference type="NCBI Taxonomy" id="27349"/>
    <lineage>
        <taxon>Eukaryota</taxon>
        <taxon>Fungi</taxon>
        <taxon>Dikarya</taxon>
        <taxon>Basidiomycota</taxon>
        <taxon>Pucciniomycotina</taxon>
        <taxon>Pucciniomycetes</taxon>
        <taxon>Pucciniales</taxon>
        <taxon>Pucciniaceae</taxon>
        <taxon>Puccinia</taxon>
    </lineage>
</organism>
<proteinExistence type="predicted"/>
<sequence length="232" mass="26125">MCEIRKCCKLIGGLCSKYRVVRQVCQGDLVPFCLPFHPRIWLRQLFLLEPGPLGPLSSLSDGASCFCSWERHSSPPSHVFNYILLMTQHLKDPFSFSFFTLTRFKPSRAFHINSHVFPHSIDASNPSGSQILSGFLIKLDQTAMNIMHSCHISRAPTTSKQMRQSGPVTWLAGLLLKPNWTTNIPPRVSSRSYEARGLAITPFLPNSFLLPISAFSLIPLPSFIQYKHSYSS</sequence>
<dbReference type="VEuPathDB" id="FungiDB:VP01_1962g1"/>
<evidence type="ECO:0000313" key="1">
    <source>
        <dbReference type="EMBL" id="KNZ58265.1"/>
    </source>
</evidence>
<protein>
    <submittedName>
        <fullName evidence="1">Uncharacterized protein</fullName>
    </submittedName>
</protein>